<feature type="domain" description="Agenet" evidence="4">
    <location>
        <begin position="2"/>
        <end position="67"/>
    </location>
</feature>
<evidence type="ECO:0000259" key="4">
    <source>
        <dbReference type="SMART" id="SM00743"/>
    </source>
</evidence>
<dbReference type="EMBL" id="QGKX02000088">
    <property type="protein sequence ID" value="KAF3586738.1"/>
    <property type="molecule type" value="Genomic_DNA"/>
</dbReference>
<feature type="domain" description="Agenet" evidence="4">
    <location>
        <begin position="144"/>
        <end position="213"/>
    </location>
</feature>
<feature type="compositionally biased region" description="Polar residues" evidence="3">
    <location>
        <begin position="197"/>
        <end position="212"/>
    </location>
</feature>
<reference evidence="5" key="1">
    <citation type="submission" date="2019-12" db="EMBL/GenBank/DDBJ databases">
        <title>Genome sequencing and annotation of Brassica cretica.</title>
        <authorList>
            <person name="Studholme D.J."/>
            <person name="Sarris P."/>
        </authorList>
    </citation>
    <scope>NUCLEOTIDE SEQUENCE</scope>
    <source>
        <strain evidence="5">PFS-109/04</strain>
        <tissue evidence="5">Leaf</tissue>
    </source>
</reference>
<dbReference type="InterPro" id="IPR008395">
    <property type="entry name" value="Agenet-like_dom"/>
</dbReference>
<dbReference type="InterPro" id="IPR007930">
    <property type="entry name" value="DUF724"/>
</dbReference>
<sequence length="621" mass="70299">MKRGDEIEVSSDEEGLKGSWFRAILEDPPPKSGNKKLNVSLLTNDGSSTTLKTTYRRFLRPIPPENLFTAAAEFEEGCVVEASQRGGWWTGAVVKKINDEEVWVYFDSPPDLLQFKTRQLRQHFEWVKQKWVRPENKVFVSKKSTFRCGTMVEVKVDDDVDVWIPSVIVREMVNRKSFVVKSLKNLSWNDGEESKPNRTVGSSSIRLTPPTSTNQYLEFKHDAIRPSEETIAKLVSQNTNEANAACMQQVLEEHSREDDSRKRKRGEVEHNPDLSEAAATESVSSQTEAGTEEFTVQPESSEEANNNQVMQIVVLPFAKESSFWKELETREVFQRAPPPTYFSKNSKNHSLRVFVSKKSTFRRGTMVEVKVDVWVPSVIVKEMVNRKSFVVKPLKYLSWNDGGEKPKPNRTVGLSSIRPTPPTVSVKSFGLMYTVWFKSKNQYLEFKHDAIRPSGETIAKLVSQNTNEVNAAINPQMSLSLGENGEKEVQEEHNREDDSRNRKRGEVEHTSDLSEAAATESVSSLTATALEQTEAGTEEFTVLPESSEEVNNNQVMQIVVLPFAKESSFWKELETREVFQRAPPQAPHFSPLVGESEVFGEGQALGMMLTFSKLTFSWPAR</sequence>
<feature type="region of interest" description="Disordered" evidence="3">
    <location>
        <begin position="252"/>
        <end position="303"/>
    </location>
</feature>
<keyword evidence="1" id="KW-0813">Transport</keyword>
<dbReference type="Proteomes" id="UP000712600">
    <property type="component" value="Unassembled WGS sequence"/>
</dbReference>
<evidence type="ECO:0000256" key="2">
    <source>
        <dbReference type="ARBA" id="ARBA00022604"/>
    </source>
</evidence>
<dbReference type="PANTHER" id="PTHR31917">
    <property type="entry name" value="AGENET DOMAIN-CONTAINING PROTEIN-RELATED"/>
    <property type="match status" value="1"/>
</dbReference>
<evidence type="ECO:0000256" key="1">
    <source>
        <dbReference type="ARBA" id="ARBA00022448"/>
    </source>
</evidence>
<feature type="domain" description="Agenet" evidence="4">
    <location>
        <begin position="72"/>
        <end position="128"/>
    </location>
</feature>
<name>A0A8S9S236_BRACR</name>
<dbReference type="InterPro" id="IPR014002">
    <property type="entry name" value="Agenet_dom_plant"/>
</dbReference>
<dbReference type="Pfam" id="PF05266">
    <property type="entry name" value="DUF724"/>
    <property type="match status" value="1"/>
</dbReference>
<feature type="domain" description="Agenet" evidence="4">
    <location>
        <begin position="359"/>
        <end position="425"/>
    </location>
</feature>
<accession>A0A8S9S236</accession>
<gene>
    <name evidence="5" type="ORF">F2Q69_00031919</name>
</gene>
<feature type="compositionally biased region" description="Basic and acidic residues" evidence="3">
    <location>
        <begin position="484"/>
        <end position="512"/>
    </location>
</feature>
<dbReference type="CDD" id="cd20405">
    <property type="entry name" value="Tudor_Agenet_AtDUF_rpt1_3"/>
    <property type="match status" value="1"/>
</dbReference>
<dbReference type="AlphaFoldDB" id="A0A8S9S236"/>
<evidence type="ECO:0000313" key="5">
    <source>
        <dbReference type="EMBL" id="KAF3586738.1"/>
    </source>
</evidence>
<dbReference type="Pfam" id="PF05641">
    <property type="entry name" value="Agenet"/>
    <property type="match status" value="4"/>
</dbReference>
<organism evidence="5 6">
    <name type="scientific">Brassica cretica</name>
    <name type="common">Mustard</name>
    <dbReference type="NCBI Taxonomy" id="69181"/>
    <lineage>
        <taxon>Eukaryota</taxon>
        <taxon>Viridiplantae</taxon>
        <taxon>Streptophyta</taxon>
        <taxon>Embryophyta</taxon>
        <taxon>Tracheophyta</taxon>
        <taxon>Spermatophyta</taxon>
        <taxon>Magnoliopsida</taxon>
        <taxon>eudicotyledons</taxon>
        <taxon>Gunneridae</taxon>
        <taxon>Pentapetalae</taxon>
        <taxon>rosids</taxon>
        <taxon>malvids</taxon>
        <taxon>Brassicales</taxon>
        <taxon>Brassicaceae</taxon>
        <taxon>Brassiceae</taxon>
        <taxon>Brassica</taxon>
    </lineage>
</organism>
<evidence type="ECO:0000313" key="6">
    <source>
        <dbReference type="Proteomes" id="UP000712600"/>
    </source>
</evidence>
<proteinExistence type="predicted"/>
<evidence type="ECO:0000256" key="3">
    <source>
        <dbReference type="SAM" id="MobiDB-lite"/>
    </source>
</evidence>
<protein>
    <recommendedName>
        <fullName evidence="4">Agenet domain-containing protein</fullName>
    </recommendedName>
</protein>
<feature type="region of interest" description="Disordered" evidence="3">
    <location>
        <begin position="190"/>
        <end position="212"/>
    </location>
</feature>
<feature type="compositionally biased region" description="Basic and acidic residues" evidence="3">
    <location>
        <begin position="252"/>
        <end position="273"/>
    </location>
</feature>
<keyword evidence="2" id="KW-0341">Growth regulation</keyword>
<dbReference type="SMART" id="SM00743">
    <property type="entry name" value="Agenet"/>
    <property type="match status" value="4"/>
</dbReference>
<dbReference type="PANTHER" id="PTHR31917:SF144">
    <property type="entry name" value="AGENET DOMAIN-CONTAINING PROTEIN"/>
    <property type="match status" value="1"/>
</dbReference>
<comment type="caution">
    <text evidence="5">The sequence shown here is derived from an EMBL/GenBank/DDBJ whole genome shotgun (WGS) entry which is preliminary data.</text>
</comment>
<feature type="region of interest" description="Disordered" evidence="3">
    <location>
        <begin position="474"/>
        <end position="526"/>
    </location>
</feature>